<proteinExistence type="predicted"/>
<dbReference type="PANTHER" id="PTHR43575">
    <property type="entry name" value="PROTEIN ABCI7, CHLOROPLASTIC"/>
    <property type="match status" value="1"/>
</dbReference>
<dbReference type="NCBIfam" id="TIGR01981">
    <property type="entry name" value="sufD"/>
    <property type="match status" value="1"/>
</dbReference>
<feature type="domain" description="SUF system FeS cluster assembly SufBD core" evidence="1">
    <location>
        <begin position="122"/>
        <end position="354"/>
    </location>
</feature>
<dbReference type="InterPro" id="IPR037284">
    <property type="entry name" value="SUF_FeS_clus_asmbl_SufBD_sf"/>
</dbReference>
<dbReference type="RefSeq" id="WP_101626795.1">
    <property type="nucleotide sequence ID" value="NZ_NJPO01000060.1"/>
</dbReference>
<evidence type="ECO:0000259" key="1">
    <source>
        <dbReference type="Pfam" id="PF01458"/>
    </source>
</evidence>
<protein>
    <submittedName>
        <fullName evidence="2">FeS cluster assembly protein SufD</fullName>
    </submittedName>
</protein>
<reference evidence="2 3" key="1">
    <citation type="submission" date="2017-06" db="EMBL/GenBank/DDBJ databases">
        <title>Metabolic interaction between xylem feeders and their symbionts.</title>
        <authorList>
            <person name="Chouaia B."/>
        </authorList>
    </citation>
    <scope>NUCLEOTIDE SEQUENCE [LARGE SCALE GENOMIC DNA]</scope>
    <source>
        <strain evidence="2 3">Gra</strain>
    </source>
</reference>
<dbReference type="InterPro" id="IPR011542">
    <property type="entry name" value="SUF_FeS_clus_asmbl_SufD"/>
</dbReference>
<dbReference type="AlphaFoldDB" id="A0A2N4XX57"/>
<name>A0A2N4XX57_9GAMM</name>
<comment type="caution">
    <text evidence="2">The sequence shown here is derived from an EMBL/GenBank/DDBJ whole genome shotgun (WGS) entry which is preliminary data.</text>
</comment>
<dbReference type="PANTHER" id="PTHR43575:SF1">
    <property type="entry name" value="PROTEIN ABCI7, CHLOROPLASTIC"/>
    <property type="match status" value="1"/>
</dbReference>
<feature type="non-terminal residue" evidence="2">
    <location>
        <position position="1"/>
    </location>
</feature>
<dbReference type="EMBL" id="NJPO01000060">
    <property type="protein sequence ID" value="PLK58913.1"/>
    <property type="molecule type" value="Genomic_DNA"/>
</dbReference>
<dbReference type="GO" id="GO:0016226">
    <property type="term" value="P:iron-sulfur cluster assembly"/>
    <property type="evidence" value="ECO:0007669"/>
    <property type="project" value="InterPro"/>
</dbReference>
<accession>A0A2N4XX57</accession>
<sequence>HESWKQIPLDSLLAYSFTNSLNNNITPNECNSLSLTFDAYRLVFIDGRFIPNLSDQNTGNWQVKVEQGTKRQSLPVPIYSEFFLHLTESLSREITSIRLAASEIAQKPLYLLHISQANENKNKLNILHYRHHIQIEHDAQGQVIEHFVSLAQQHHLAHFSSARMTIDIRDHAYLSHLKLACEKSLCYHFAHNDITVGNHAVVRDNTFLLGSSMTQHQTSVQLNGEASDILIKSLLLSANQDINEICTYLEHNEQNCLSHQLHKVIAFDGSKGVFNGKLKVAKHALKTNGKMVNNNLLLGNLAEVYSKPQLEIYTDDVKCSHGATVGYIDADQIFYLRSRGFTYKDAQKTIIFAFAADIIDTSVNKTIQEIVLSRITEIFKKNRVTL</sequence>
<gene>
    <name evidence="2" type="ORF">CEX73_01230</name>
</gene>
<organism evidence="2 3">
    <name type="scientific">Candidatus Palibaumannia cicadellinicola</name>
    <dbReference type="NCBI Taxonomy" id="186490"/>
    <lineage>
        <taxon>Bacteria</taxon>
        <taxon>Pseudomonadati</taxon>
        <taxon>Pseudomonadota</taxon>
        <taxon>Gammaproteobacteria</taxon>
        <taxon>Candidatus Palibaumannia</taxon>
    </lineage>
</organism>
<evidence type="ECO:0000313" key="2">
    <source>
        <dbReference type="EMBL" id="PLK58913.1"/>
    </source>
</evidence>
<dbReference type="NCBIfam" id="NF008194">
    <property type="entry name" value="PRK10948.1"/>
    <property type="match status" value="1"/>
</dbReference>
<dbReference type="OrthoDB" id="9768262at2"/>
<evidence type="ECO:0000313" key="3">
    <source>
        <dbReference type="Proteomes" id="UP000234253"/>
    </source>
</evidence>
<dbReference type="SUPFAM" id="SSF101960">
    <property type="entry name" value="Stabilizer of iron transporter SufD"/>
    <property type="match status" value="1"/>
</dbReference>
<dbReference type="InterPro" id="IPR055346">
    <property type="entry name" value="Fe-S_cluster_assembly_SufBD"/>
</dbReference>
<dbReference type="Pfam" id="PF01458">
    <property type="entry name" value="SUFBD_core"/>
    <property type="match status" value="1"/>
</dbReference>
<dbReference type="InterPro" id="IPR000825">
    <property type="entry name" value="SUF_FeS_clus_asmbl_SufBD_core"/>
</dbReference>
<dbReference type="Proteomes" id="UP000234253">
    <property type="component" value="Unassembled WGS sequence"/>
</dbReference>